<dbReference type="Gene3D" id="1.10.260.40">
    <property type="entry name" value="lambda repressor-like DNA-binding domains"/>
    <property type="match status" value="1"/>
</dbReference>
<keyword evidence="7" id="KW-1185">Reference proteome</keyword>
<keyword evidence="1" id="KW-0678">Repressor</keyword>
<dbReference type="GO" id="GO:0000976">
    <property type="term" value="F:transcription cis-regulatory region binding"/>
    <property type="evidence" value="ECO:0007669"/>
    <property type="project" value="TreeGrafter"/>
</dbReference>
<dbReference type="PROSITE" id="PS50932">
    <property type="entry name" value="HTH_LACI_2"/>
    <property type="match status" value="1"/>
</dbReference>
<proteinExistence type="predicted"/>
<dbReference type="InterPro" id="IPR028082">
    <property type="entry name" value="Peripla_BP_I"/>
</dbReference>
<dbReference type="CDD" id="cd01392">
    <property type="entry name" value="HTH_LacI"/>
    <property type="match status" value="1"/>
</dbReference>
<dbReference type="GO" id="GO:0003700">
    <property type="term" value="F:DNA-binding transcription factor activity"/>
    <property type="evidence" value="ECO:0007669"/>
    <property type="project" value="TreeGrafter"/>
</dbReference>
<gene>
    <name evidence="6" type="ORF">GCM10007989_16130</name>
</gene>
<dbReference type="AlphaFoldDB" id="A0A918S3U2"/>
<evidence type="ECO:0000313" key="7">
    <source>
        <dbReference type="Proteomes" id="UP000646579"/>
    </source>
</evidence>
<evidence type="ECO:0000256" key="2">
    <source>
        <dbReference type="ARBA" id="ARBA00023015"/>
    </source>
</evidence>
<dbReference type="InterPro" id="IPR046335">
    <property type="entry name" value="LacI/GalR-like_sensor"/>
</dbReference>
<dbReference type="PANTHER" id="PTHR30146:SF148">
    <property type="entry name" value="HTH-TYPE TRANSCRIPTIONAL REPRESSOR PURR-RELATED"/>
    <property type="match status" value="1"/>
</dbReference>
<dbReference type="SUPFAM" id="SSF53822">
    <property type="entry name" value="Periplasmic binding protein-like I"/>
    <property type="match status" value="1"/>
</dbReference>
<evidence type="ECO:0000256" key="1">
    <source>
        <dbReference type="ARBA" id="ARBA00022491"/>
    </source>
</evidence>
<evidence type="ECO:0000256" key="3">
    <source>
        <dbReference type="ARBA" id="ARBA00023125"/>
    </source>
</evidence>
<evidence type="ECO:0000256" key="4">
    <source>
        <dbReference type="ARBA" id="ARBA00023163"/>
    </source>
</evidence>
<dbReference type="InterPro" id="IPR010982">
    <property type="entry name" value="Lambda_DNA-bd_dom_sf"/>
</dbReference>
<dbReference type="RefSeq" id="WP_189425088.1">
    <property type="nucleotide sequence ID" value="NZ_BMZE01000002.1"/>
</dbReference>
<comment type="caution">
    <text evidence="6">The sequence shown here is derived from an EMBL/GenBank/DDBJ whole genome shotgun (WGS) entry which is preliminary data.</text>
</comment>
<organism evidence="6 7">
    <name type="scientific">Devosia pacifica</name>
    <dbReference type="NCBI Taxonomy" id="1335967"/>
    <lineage>
        <taxon>Bacteria</taxon>
        <taxon>Pseudomonadati</taxon>
        <taxon>Pseudomonadota</taxon>
        <taxon>Alphaproteobacteria</taxon>
        <taxon>Hyphomicrobiales</taxon>
        <taxon>Devosiaceae</taxon>
        <taxon>Devosia</taxon>
    </lineage>
</organism>
<name>A0A918S3U2_9HYPH</name>
<keyword evidence="2" id="KW-0805">Transcription regulation</keyword>
<evidence type="ECO:0000313" key="6">
    <source>
        <dbReference type="EMBL" id="GHA21566.1"/>
    </source>
</evidence>
<dbReference type="Pfam" id="PF13377">
    <property type="entry name" value="Peripla_BP_3"/>
    <property type="match status" value="1"/>
</dbReference>
<accession>A0A918S3U2</accession>
<protein>
    <submittedName>
        <fullName evidence="6">LacI family transcriptional regulator</fullName>
    </submittedName>
</protein>
<keyword evidence="4" id="KW-0804">Transcription</keyword>
<reference evidence="6" key="2">
    <citation type="submission" date="2020-09" db="EMBL/GenBank/DDBJ databases">
        <authorList>
            <person name="Sun Q."/>
            <person name="Kim S."/>
        </authorList>
    </citation>
    <scope>NUCLEOTIDE SEQUENCE</scope>
    <source>
        <strain evidence="6">KCTC 32437</strain>
    </source>
</reference>
<dbReference type="PANTHER" id="PTHR30146">
    <property type="entry name" value="LACI-RELATED TRANSCRIPTIONAL REPRESSOR"/>
    <property type="match status" value="1"/>
</dbReference>
<sequence length="347" mass="38423">MYQDQQPGDDRHERQPTIVDVANRAGVAIGTVSRHLNGQSVRMSNRDQIERAIAELGYRRNSTAVAMKTDTSHIVGFMVPSLGEFHAGILEQLTRKMRLNGRAVLSFCHDMKPHLVREGLEFFASHRVDAVVMDGEDVVRADLLPYIEKGLVVALYDNDVEGIPVDRVFVDNRRASARAVDHLIDLGHRRVATIRGNERDYAARERLAGFRQACDARGVVVPPEYVVHGNWGEIGGYFGIRALMELAEPPTAIFSANYNMTIGALTWAQENGVVLPRDLSLVSFDDVPAFKLHNPGITAVEQPIERLADTLSSVLDARLADPAVMGRREIKVECNIILRGSTGPVQQ</sequence>
<dbReference type="SUPFAM" id="SSF47413">
    <property type="entry name" value="lambda repressor-like DNA-binding domains"/>
    <property type="match status" value="1"/>
</dbReference>
<feature type="domain" description="HTH lacI-type" evidence="5">
    <location>
        <begin position="16"/>
        <end position="69"/>
    </location>
</feature>
<dbReference type="InterPro" id="IPR000843">
    <property type="entry name" value="HTH_LacI"/>
</dbReference>
<reference evidence="6" key="1">
    <citation type="journal article" date="2014" name="Int. J. Syst. Evol. Microbiol.">
        <title>Complete genome sequence of Corynebacterium casei LMG S-19264T (=DSM 44701T), isolated from a smear-ripened cheese.</title>
        <authorList>
            <consortium name="US DOE Joint Genome Institute (JGI-PGF)"/>
            <person name="Walter F."/>
            <person name="Albersmeier A."/>
            <person name="Kalinowski J."/>
            <person name="Ruckert C."/>
        </authorList>
    </citation>
    <scope>NUCLEOTIDE SEQUENCE</scope>
    <source>
        <strain evidence="6">KCTC 32437</strain>
    </source>
</reference>
<evidence type="ECO:0000259" key="5">
    <source>
        <dbReference type="PROSITE" id="PS50932"/>
    </source>
</evidence>
<keyword evidence="3" id="KW-0238">DNA-binding</keyword>
<dbReference type="Proteomes" id="UP000646579">
    <property type="component" value="Unassembled WGS sequence"/>
</dbReference>
<dbReference type="CDD" id="cd06267">
    <property type="entry name" value="PBP1_LacI_sugar_binding-like"/>
    <property type="match status" value="1"/>
</dbReference>
<dbReference type="Pfam" id="PF00356">
    <property type="entry name" value="LacI"/>
    <property type="match status" value="1"/>
</dbReference>
<dbReference type="SMART" id="SM00354">
    <property type="entry name" value="HTH_LACI"/>
    <property type="match status" value="1"/>
</dbReference>
<dbReference type="EMBL" id="BMZE01000002">
    <property type="protein sequence ID" value="GHA21566.1"/>
    <property type="molecule type" value="Genomic_DNA"/>
</dbReference>
<dbReference type="Gene3D" id="3.40.50.2300">
    <property type="match status" value="2"/>
</dbReference>